<comment type="similarity">
    <text evidence="2">Belongs to the retinoblastoma protein (RB) family.</text>
</comment>
<sequence length="948" mass="108595">MVLSYETDADLEDKHTELCNKLNLDFKISNDAWDRFQSISKNFTLEGEPLHWIGCAIYVACWKSTASTANQNTVQSNCVNLTSLLRHCNLSIAQFFFKIKQWSDMANMSEEFKKRIEYLEGSFAVAYNVFKEYQPLFLLIFKAPEISDVEVNKQHRNRKQKSVPCTSLKVFEFCWTLFIAIKGEDTNYNNDLVTSCHLLIAICDWAFKNAFLADRRDLLNPEFQGLPAEWPMSTYVLPEEAPCIVSFLCPSSNMITEVKYIKEYQFKKSIKNLFEQGVLSGKDPDNGDVLDFSVFEHNFKNITNTYETNYLSKSDFDERIFLAEYRRKLIIREQNQSNAHNSSIQDQNAAGASSPELSKDMVVTQECLTPLTGRKYLGPKESQESTPLVTATESISRLNSLLLGRQPAPSEALVQLFESCVQNPTERISEIVANLGERFVNSCPTDQREVAKRRLQFGITLFYKFIENILQNERSMHSDISAIVEKDVFYECMFACCLEIVIYSYNSRQKFPWILEALQVQPYNFVKVIELIIRSKDKLSRDTIKHLNMIEEMILSSLVWKSDSLIWEAVASSDKEVPKFEETALPGHLQNEPSSESSTLRNILNSEPRQIQSPGPSATDRFQSPVAHSSAVNRELFPSVQSNQSLLQHTHLMIKDRTGNTRMIPIVNNDTQKVQSQVPQTGPKRSENTALARPKRTGGVSIVFRKFYNLSGERMEHLCTHLKITNIDTKRKIWTVFEELVRKNHCELMKDRNLDQLLMCAVYMICKLTNLNKSFAEIIKSYRTQPQATSDIYRKVLIRAKKTKVVDGVTEEVPEERGDLIHFYNNVIIQAMKKFAQKFVDNGDDHNGDILLSPLPASRGQVVQVYDNIFIKPLESPTMPFGTGKVLNYYFSRSPSKDLKDINKAIKGNGVTGKRLLVEGENELPNTKRIANRKVQSLIEERRSQNTE</sequence>
<dbReference type="Pfam" id="PF01858">
    <property type="entry name" value="RB_A"/>
    <property type="match status" value="1"/>
</dbReference>
<keyword evidence="5" id="KW-0804">Transcription</keyword>
<evidence type="ECO:0008006" key="13">
    <source>
        <dbReference type="Google" id="ProtNLM"/>
    </source>
</evidence>
<dbReference type="Pfam" id="PF11934">
    <property type="entry name" value="DUF3452"/>
    <property type="match status" value="1"/>
</dbReference>
<dbReference type="EMBL" id="JALNTZ010000006">
    <property type="protein sequence ID" value="KAJ3648985.1"/>
    <property type="molecule type" value="Genomic_DNA"/>
</dbReference>
<dbReference type="AlphaFoldDB" id="A0AA38I445"/>
<dbReference type="GO" id="GO:0006357">
    <property type="term" value="P:regulation of transcription by RNA polymerase II"/>
    <property type="evidence" value="ECO:0007669"/>
    <property type="project" value="InterPro"/>
</dbReference>
<dbReference type="SMART" id="SM01368">
    <property type="entry name" value="RB_A"/>
    <property type="match status" value="1"/>
</dbReference>
<organism evidence="11 12">
    <name type="scientific">Zophobas morio</name>
    <dbReference type="NCBI Taxonomy" id="2755281"/>
    <lineage>
        <taxon>Eukaryota</taxon>
        <taxon>Metazoa</taxon>
        <taxon>Ecdysozoa</taxon>
        <taxon>Arthropoda</taxon>
        <taxon>Hexapoda</taxon>
        <taxon>Insecta</taxon>
        <taxon>Pterygota</taxon>
        <taxon>Neoptera</taxon>
        <taxon>Endopterygota</taxon>
        <taxon>Coleoptera</taxon>
        <taxon>Polyphaga</taxon>
        <taxon>Cucujiformia</taxon>
        <taxon>Tenebrionidae</taxon>
        <taxon>Zophobas</taxon>
    </lineage>
</organism>
<dbReference type="InterPro" id="IPR002719">
    <property type="entry name" value="RB_B"/>
</dbReference>
<dbReference type="InterPro" id="IPR024599">
    <property type="entry name" value="RB_N"/>
</dbReference>
<feature type="domain" description="Retinoblastoma-associated protein A-box" evidence="10">
    <location>
        <begin position="386"/>
        <end position="570"/>
    </location>
</feature>
<feature type="compositionally biased region" description="Polar residues" evidence="8">
    <location>
        <begin position="337"/>
        <end position="351"/>
    </location>
</feature>
<dbReference type="PANTHER" id="PTHR13742">
    <property type="entry name" value="RETINOBLASTOMA-ASSOCIATED PROTEIN RB -RELATED"/>
    <property type="match status" value="1"/>
</dbReference>
<evidence type="ECO:0000256" key="1">
    <source>
        <dbReference type="ARBA" id="ARBA00004123"/>
    </source>
</evidence>
<dbReference type="GO" id="GO:0030154">
    <property type="term" value="P:cell differentiation"/>
    <property type="evidence" value="ECO:0007669"/>
    <property type="project" value="TreeGrafter"/>
</dbReference>
<reference evidence="11" key="1">
    <citation type="journal article" date="2023" name="G3 (Bethesda)">
        <title>Whole genome assemblies of Zophobas morio and Tenebrio molitor.</title>
        <authorList>
            <person name="Kaur S."/>
            <person name="Stinson S.A."/>
            <person name="diCenzo G.C."/>
        </authorList>
    </citation>
    <scope>NUCLEOTIDE SEQUENCE</scope>
    <source>
        <strain evidence="11">QUZm001</strain>
    </source>
</reference>
<evidence type="ECO:0000313" key="12">
    <source>
        <dbReference type="Proteomes" id="UP001168821"/>
    </source>
</evidence>
<dbReference type="InterPro" id="IPR036915">
    <property type="entry name" value="Cyclin-like_sf"/>
</dbReference>
<dbReference type="SUPFAM" id="SSF47954">
    <property type="entry name" value="Cyclin-like"/>
    <property type="match status" value="2"/>
</dbReference>
<proteinExistence type="inferred from homology"/>
<protein>
    <recommendedName>
        <fullName evidence="13">Retinoblastoma-like protein 1</fullName>
    </recommendedName>
</protein>
<dbReference type="Pfam" id="PF01857">
    <property type="entry name" value="RB_B"/>
    <property type="match status" value="1"/>
</dbReference>
<evidence type="ECO:0000256" key="2">
    <source>
        <dbReference type="ARBA" id="ARBA00009475"/>
    </source>
</evidence>
<dbReference type="Gene3D" id="1.10.472.140">
    <property type="match status" value="1"/>
</dbReference>
<keyword evidence="3" id="KW-0678">Repressor</keyword>
<dbReference type="GO" id="GO:0000785">
    <property type="term" value="C:chromatin"/>
    <property type="evidence" value="ECO:0007669"/>
    <property type="project" value="TreeGrafter"/>
</dbReference>
<evidence type="ECO:0000259" key="9">
    <source>
        <dbReference type="SMART" id="SM01367"/>
    </source>
</evidence>
<dbReference type="InterPro" id="IPR002720">
    <property type="entry name" value="RB_A"/>
</dbReference>
<keyword evidence="4" id="KW-0805">Transcription regulation</keyword>
<dbReference type="GO" id="GO:0005667">
    <property type="term" value="C:transcription regulator complex"/>
    <property type="evidence" value="ECO:0007669"/>
    <property type="project" value="TreeGrafter"/>
</dbReference>
<evidence type="ECO:0000313" key="11">
    <source>
        <dbReference type="EMBL" id="KAJ3648985.1"/>
    </source>
</evidence>
<feature type="domain" description="Retinoblastoma-associated protein N-terminal" evidence="9">
    <location>
        <begin position="64"/>
        <end position="209"/>
    </location>
</feature>
<dbReference type="Proteomes" id="UP001168821">
    <property type="component" value="Unassembled WGS sequence"/>
</dbReference>
<evidence type="ECO:0000256" key="6">
    <source>
        <dbReference type="ARBA" id="ARBA00023242"/>
    </source>
</evidence>
<dbReference type="GO" id="GO:2000134">
    <property type="term" value="P:negative regulation of G1/S transition of mitotic cell cycle"/>
    <property type="evidence" value="ECO:0007669"/>
    <property type="project" value="TreeGrafter"/>
</dbReference>
<evidence type="ECO:0000256" key="8">
    <source>
        <dbReference type="SAM" id="MobiDB-lite"/>
    </source>
</evidence>
<gene>
    <name evidence="11" type="ORF">Zmor_020749</name>
</gene>
<keyword evidence="12" id="KW-1185">Reference proteome</keyword>
<dbReference type="GO" id="GO:0000977">
    <property type="term" value="F:RNA polymerase II transcription regulatory region sequence-specific DNA binding"/>
    <property type="evidence" value="ECO:0007669"/>
    <property type="project" value="TreeGrafter"/>
</dbReference>
<feature type="region of interest" description="Disordered" evidence="8">
    <location>
        <begin position="608"/>
        <end position="627"/>
    </location>
</feature>
<comment type="subcellular location">
    <subcellularLocation>
        <location evidence="1">Nucleus</location>
    </subcellularLocation>
</comment>
<dbReference type="Gene3D" id="1.10.472.10">
    <property type="entry name" value="Cyclin-like"/>
    <property type="match status" value="2"/>
</dbReference>
<evidence type="ECO:0000256" key="3">
    <source>
        <dbReference type="ARBA" id="ARBA00022491"/>
    </source>
</evidence>
<dbReference type="PANTHER" id="PTHR13742:SF17">
    <property type="entry name" value="RE32990P-RELATED"/>
    <property type="match status" value="1"/>
</dbReference>
<dbReference type="GO" id="GO:0005634">
    <property type="term" value="C:nucleus"/>
    <property type="evidence" value="ECO:0007669"/>
    <property type="project" value="UniProtKB-SubCell"/>
</dbReference>
<evidence type="ECO:0000256" key="7">
    <source>
        <dbReference type="ARBA" id="ARBA00023306"/>
    </source>
</evidence>
<name>A0AA38I445_9CUCU</name>
<accession>A0AA38I445</accession>
<dbReference type="InterPro" id="IPR028309">
    <property type="entry name" value="RB_fam"/>
</dbReference>
<evidence type="ECO:0000256" key="4">
    <source>
        <dbReference type="ARBA" id="ARBA00023015"/>
    </source>
</evidence>
<comment type="caution">
    <text evidence="11">The sequence shown here is derived from an EMBL/GenBank/DDBJ whole genome shotgun (WGS) entry which is preliminary data.</text>
</comment>
<keyword evidence="7" id="KW-0131">Cell cycle</keyword>
<evidence type="ECO:0000259" key="10">
    <source>
        <dbReference type="SMART" id="SM01368"/>
    </source>
</evidence>
<dbReference type="SMART" id="SM01367">
    <property type="entry name" value="DUF3452"/>
    <property type="match status" value="1"/>
</dbReference>
<feature type="region of interest" description="Disordered" evidence="8">
    <location>
        <begin position="337"/>
        <end position="356"/>
    </location>
</feature>
<evidence type="ECO:0000256" key="5">
    <source>
        <dbReference type="ARBA" id="ARBA00023163"/>
    </source>
</evidence>
<keyword evidence="6" id="KW-0539">Nucleus</keyword>